<dbReference type="GO" id="GO:0006274">
    <property type="term" value="P:DNA replication termination"/>
    <property type="evidence" value="ECO:0007669"/>
    <property type="project" value="TreeGrafter"/>
</dbReference>
<dbReference type="OrthoDB" id="247013at2759"/>
<dbReference type="GeneID" id="11471497"/>
<dbReference type="HOGENOM" id="CLU_048955_2_1_1"/>
<evidence type="ECO:0000313" key="1">
    <source>
        <dbReference type="EMBL" id="AET41437.1"/>
    </source>
</evidence>
<dbReference type="InParanoid" id="G8JX63"/>
<dbReference type="PANTHER" id="PTHR12775">
    <property type="entry name" value="PROTEIN C20ORF43 HOMOLOG"/>
    <property type="match status" value="1"/>
</dbReference>
<dbReference type="InterPro" id="IPR006735">
    <property type="entry name" value="Rtf2"/>
</dbReference>
<proteinExistence type="predicted"/>
<name>G8JX63_ERECY</name>
<dbReference type="EMBL" id="CP002504">
    <property type="protein sequence ID" value="AET41437.1"/>
    <property type="molecule type" value="Genomic_DNA"/>
</dbReference>
<dbReference type="GO" id="GO:0005634">
    <property type="term" value="C:nucleus"/>
    <property type="evidence" value="ECO:0007669"/>
    <property type="project" value="TreeGrafter"/>
</dbReference>
<dbReference type="AlphaFoldDB" id="G8JX63"/>
<evidence type="ECO:0008006" key="3">
    <source>
        <dbReference type="Google" id="ProtNLM"/>
    </source>
</evidence>
<dbReference type="eggNOG" id="KOG3113">
    <property type="taxonomic scope" value="Eukaryota"/>
</dbReference>
<sequence length="162" mass="18467">MSDYLGNLLNKESVLEWLLSPDHAEYTLQQIDMYKHIRRLSDVVELRNLIRDGRTGRLKCEIGEETLGLSKSSFIYLSKCGDVLPRKLIQEVCQCPACSQAFTTEDVIVLNPKSSEIARLEQRLCNLTKNGISHSGKPLSRKKRKTAVTLAKEPKCKKTKRY</sequence>
<reference evidence="2" key="1">
    <citation type="journal article" date="2012" name="G3 (Bethesda)">
        <title>Pichia sorbitophila, an interspecies yeast hybrid reveals early steps of genome resolution following polyploidization.</title>
        <authorList>
            <person name="Leh Louis V."/>
            <person name="Despons L."/>
            <person name="Friedrich A."/>
            <person name="Martin T."/>
            <person name="Durrens P."/>
            <person name="Casaregola S."/>
            <person name="Neuveglise C."/>
            <person name="Fairhead C."/>
            <person name="Marck C."/>
            <person name="Cruz J.A."/>
            <person name="Straub M.L."/>
            <person name="Kugler V."/>
            <person name="Sacerdot C."/>
            <person name="Uzunov Z."/>
            <person name="Thierry A."/>
            <person name="Weiss S."/>
            <person name="Bleykasten C."/>
            <person name="De Montigny J."/>
            <person name="Jacques N."/>
            <person name="Jung P."/>
            <person name="Lemaire M."/>
            <person name="Mallet S."/>
            <person name="Morel G."/>
            <person name="Richard G.F."/>
            <person name="Sarkar A."/>
            <person name="Savel G."/>
            <person name="Schacherer J."/>
            <person name="Seret M.L."/>
            <person name="Talla E."/>
            <person name="Samson G."/>
            <person name="Jubin C."/>
            <person name="Poulain J."/>
            <person name="Vacherie B."/>
            <person name="Barbe V."/>
            <person name="Pelletier E."/>
            <person name="Sherman D.J."/>
            <person name="Westhof E."/>
            <person name="Weissenbach J."/>
            <person name="Baret P.V."/>
            <person name="Wincker P."/>
            <person name="Gaillardin C."/>
            <person name="Dujon B."/>
            <person name="Souciet J.L."/>
        </authorList>
    </citation>
    <scope>NUCLEOTIDE SEQUENCE [LARGE SCALE GENOMIC DNA]</scope>
    <source>
        <strain evidence="2">CBS 270.75 / DBVPG 7215 / KCTC 17166 / NRRL Y-17582</strain>
    </source>
</reference>
<dbReference type="PANTHER" id="PTHR12775:SF0">
    <property type="entry name" value="REPLICATION TERMINATION FACTOR 2"/>
    <property type="match status" value="1"/>
</dbReference>
<protein>
    <recommendedName>
        <fullName evidence="3">Replication termination factor 2</fullName>
    </recommendedName>
</protein>
<accession>G8JX63</accession>
<dbReference type="Pfam" id="PF04641">
    <property type="entry name" value="Rtf2"/>
    <property type="match status" value="1"/>
</dbReference>
<dbReference type="RefSeq" id="XP_003648254.1">
    <property type="nucleotide sequence ID" value="XM_003648206.1"/>
</dbReference>
<organism evidence="1 2">
    <name type="scientific">Eremothecium cymbalariae (strain CBS 270.75 / DBVPG 7215 / KCTC 17166 / NRRL Y-17582)</name>
    <name type="common">Yeast</name>
    <dbReference type="NCBI Taxonomy" id="931890"/>
    <lineage>
        <taxon>Eukaryota</taxon>
        <taxon>Fungi</taxon>
        <taxon>Dikarya</taxon>
        <taxon>Ascomycota</taxon>
        <taxon>Saccharomycotina</taxon>
        <taxon>Saccharomycetes</taxon>
        <taxon>Saccharomycetales</taxon>
        <taxon>Saccharomycetaceae</taxon>
        <taxon>Eremothecium</taxon>
    </lineage>
</organism>
<evidence type="ECO:0000313" key="2">
    <source>
        <dbReference type="Proteomes" id="UP000006790"/>
    </source>
</evidence>
<dbReference type="OMA" id="YKSEEYT"/>
<dbReference type="Proteomes" id="UP000006790">
    <property type="component" value="Chromosome 8"/>
</dbReference>
<dbReference type="KEGG" id="erc:Ecym_8149"/>
<keyword evidence="2" id="KW-1185">Reference proteome</keyword>
<gene>
    <name evidence="1" type="ordered locus">Ecym_8149</name>
</gene>